<proteinExistence type="predicted"/>
<evidence type="ECO:0000256" key="2">
    <source>
        <dbReference type="SAM" id="Phobius"/>
    </source>
</evidence>
<feature type="transmembrane region" description="Helical" evidence="2">
    <location>
        <begin position="12"/>
        <end position="37"/>
    </location>
</feature>
<evidence type="ECO:0000256" key="1">
    <source>
        <dbReference type="SAM" id="MobiDB-lite"/>
    </source>
</evidence>
<dbReference type="Proteomes" id="UP001253637">
    <property type="component" value="Segment"/>
</dbReference>
<evidence type="ECO:0000313" key="3">
    <source>
        <dbReference type="EMBL" id="BCU03748.1"/>
    </source>
</evidence>
<feature type="compositionally biased region" description="Basic residues" evidence="1">
    <location>
        <begin position="57"/>
        <end position="73"/>
    </location>
</feature>
<sequence>MNGPLVALGGGPALWADVCAVLVFDFLFCFFGCLFWAGVQDKKRETCPILFFSRQRRDAHKQRRTKDKRRLAGRGREKD</sequence>
<keyword evidence="2" id="KW-1133">Transmembrane helix</keyword>
<organism evidence="3 4">
    <name type="scientific">Pandoravirus japonicus</name>
    <dbReference type="NCBI Taxonomy" id="2823154"/>
    <lineage>
        <taxon>Viruses</taxon>
        <taxon>Pandoravirus</taxon>
    </lineage>
</organism>
<accession>A0A811BPD9</accession>
<name>A0A811BPD9_9VIRU</name>
<protein>
    <submittedName>
        <fullName evidence="3">Uncharacterized protein</fullName>
    </submittedName>
</protein>
<evidence type="ECO:0000313" key="4">
    <source>
        <dbReference type="Proteomes" id="UP001253637"/>
    </source>
</evidence>
<reference evidence="3" key="1">
    <citation type="submission" date="2021-04" db="EMBL/GenBank/DDBJ databases">
        <title>Draft Genome Sequence of Pandoravirus japonicus, Isolated from the Sabaishi River of Niigata, Japan.</title>
        <authorList>
            <person name="Hosokawa N."/>
            <person name="Takahashi H."/>
            <person name="Aoki K."/>
            <person name="Takemura M."/>
        </authorList>
    </citation>
    <scope>NUCLEOTIDE SEQUENCE</scope>
</reference>
<feature type="region of interest" description="Disordered" evidence="1">
    <location>
        <begin position="56"/>
        <end position="79"/>
    </location>
</feature>
<keyword evidence="2" id="KW-0472">Membrane</keyword>
<dbReference type="EMBL" id="LC625835">
    <property type="protein sequence ID" value="BCU03748.1"/>
    <property type="molecule type" value="Genomic_DNA"/>
</dbReference>
<keyword evidence="2" id="KW-0812">Transmembrane</keyword>